<dbReference type="GeneID" id="39601791"/>
<comment type="caution">
    <text evidence="3">The sequence shown here is derived from an EMBL/GenBank/DDBJ whole genome shotgun (WGS) entry which is preliminary data.</text>
</comment>
<dbReference type="PANTHER" id="PTHR16779:SF1">
    <property type="entry name" value="BETA-1,4-MANNOSYLTRANSFERASE EGH"/>
    <property type="match status" value="1"/>
</dbReference>
<feature type="domain" description="Glycosyltransferase 2-like" evidence="2">
    <location>
        <begin position="200"/>
        <end position="392"/>
    </location>
</feature>
<dbReference type="PANTHER" id="PTHR16779">
    <property type="entry name" value="BETA-1,4-MANNOSYLTRANSFERASE EGH"/>
    <property type="match status" value="1"/>
</dbReference>
<keyword evidence="3" id="KW-0808">Transferase</keyword>
<evidence type="ECO:0000259" key="2">
    <source>
        <dbReference type="Pfam" id="PF13632"/>
    </source>
</evidence>
<dbReference type="GO" id="GO:0019187">
    <property type="term" value="F:beta-1,4-mannosyltransferase activity"/>
    <property type="evidence" value="ECO:0007669"/>
    <property type="project" value="InterPro"/>
</dbReference>
<organism evidence="3 4">
    <name type="scientific">Byssochlamys spectabilis</name>
    <name type="common">Paecilomyces variotii</name>
    <dbReference type="NCBI Taxonomy" id="264951"/>
    <lineage>
        <taxon>Eukaryota</taxon>
        <taxon>Fungi</taxon>
        <taxon>Dikarya</taxon>
        <taxon>Ascomycota</taxon>
        <taxon>Pezizomycotina</taxon>
        <taxon>Eurotiomycetes</taxon>
        <taxon>Eurotiomycetidae</taxon>
        <taxon>Eurotiales</taxon>
        <taxon>Thermoascaceae</taxon>
        <taxon>Paecilomyces</taxon>
    </lineage>
</organism>
<dbReference type="SUPFAM" id="SSF53448">
    <property type="entry name" value="Nucleotide-diphospho-sugar transferases"/>
    <property type="match status" value="1"/>
</dbReference>
<gene>
    <name evidence="3" type="ORF">C8Q69DRAFT_503776</name>
</gene>
<keyword evidence="1" id="KW-0812">Transmembrane</keyword>
<dbReference type="VEuPathDB" id="FungiDB:C8Q69DRAFT_503776"/>
<dbReference type="RefSeq" id="XP_028489913.1">
    <property type="nucleotide sequence ID" value="XM_028632514.1"/>
</dbReference>
<dbReference type="InterPro" id="IPR029044">
    <property type="entry name" value="Nucleotide-diphossugar_trans"/>
</dbReference>
<feature type="transmembrane region" description="Helical" evidence="1">
    <location>
        <begin position="385"/>
        <end position="408"/>
    </location>
</feature>
<keyword evidence="4" id="KW-1185">Reference proteome</keyword>
<feature type="transmembrane region" description="Helical" evidence="1">
    <location>
        <begin position="26"/>
        <end position="48"/>
    </location>
</feature>
<dbReference type="GO" id="GO:0005737">
    <property type="term" value="C:cytoplasm"/>
    <property type="evidence" value="ECO:0007669"/>
    <property type="project" value="TreeGrafter"/>
</dbReference>
<feature type="transmembrane region" description="Helical" evidence="1">
    <location>
        <begin position="440"/>
        <end position="457"/>
    </location>
</feature>
<accession>A0A443I882</accession>
<dbReference type="EMBL" id="RCNU01000001">
    <property type="protein sequence ID" value="RWR00269.1"/>
    <property type="molecule type" value="Genomic_DNA"/>
</dbReference>
<keyword evidence="1" id="KW-1133">Transmembrane helix</keyword>
<sequence length="460" mass="53107">MAFSEKGVNPSFLQRRSRRLFNVLDYNWIIFPLTFTALLYALYQLTVYTGLQQRIVDRNALWTVDCLILSIPFLPLVLTQRPPYAALWGLLLPARPFAYARSPKRRSFRSIRICLVTKGTNFQTVINSTASWHNLRHYPQLIFDVLVDAPETDRFRKALPHFINVYRVPDAKSFQANFARHKARALEWYRIQCQLTAEDWVLHLDEETELDDFAIQTCIDFIERGSEDIGMGTIFYNGRNHWQNTLMTVAEISRISEDWGRFQLPMRVSHRPLLGWMKGSWNIINGAVENNVTWDTNCAAEDFWFAFNATRLGYKFGWIHAIAREQPPETVNDFIRQRRRWYTGIWSIDSFSVKMGLLLALLVPLWVLIYPIVALVRGGSISVPYWFFLWLLFSHAADIHGLIVACLMEDMDTPGIGVVSMLWHLLLSVVLSPITNLLQTGAMISVLIAPAPGFYIINKA</sequence>
<dbReference type="Pfam" id="PF13632">
    <property type="entry name" value="Glyco_trans_2_3"/>
    <property type="match status" value="1"/>
</dbReference>
<keyword evidence="1" id="KW-0472">Membrane</keyword>
<reference evidence="3 4" key="1">
    <citation type="journal article" date="2018" name="Front. Microbiol.">
        <title>Genomic and genetic insights into a cosmopolitan fungus, Paecilomyces variotii (Eurotiales).</title>
        <authorList>
            <person name="Urquhart A.S."/>
            <person name="Mondo S.J."/>
            <person name="Makela M.R."/>
            <person name="Hane J.K."/>
            <person name="Wiebenga A."/>
            <person name="He G."/>
            <person name="Mihaltcheva S."/>
            <person name="Pangilinan J."/>
            <person name="Lipzen A."/>
            <person name="Barry K."/>
            <person name="de Vries R.P."/>
            <person name="Grigoriev I.V."/>
            <person name="Idnurm A."/>
        </authorList>
    </citation>
    <scope>NUCLEOTIDE SEQUENCE [LARGE SCALE GENOMIC DNA]</scope>
    <source>
        <strain evidence="3 4">CBS 101075</strain>
    </source>
</reference>
<feature type="transmembrane region" description="Helical" evidence="1">
    <location>
        <begin position="415"/>
        <end position="434"/>
    </location>
</feature>
<dbReference type="InterPro" id="IPR027389">
    <property type="entry name" value="B_mannosylTrfase_Bre-3/Egh"/>
</dbReference>
<name>A0A443I882_BYSSP</name>
<protein>
    <submittedName>
        <fullName evidence="3">Glycosyl transferase family group 2-domain-containing protein</fullName>
    </submittedName>
</protein>
<evidence type="ECO:0000313" key="4">
    <source>
        <dbReference type="Proteomes" id="UP000283841"/>
    </source>
</evidence>
<dbReference type="InterPro" id="IPR001173">
    <property type="entry name" value="Glyco_trans_2-like"/>
</dbReference>
<evidence type="ECO:0000256" key="1">
    <source>
        <dbReference type="SAM" id="Phobius"/>
    </source>
</evidence>
<proteinExistence type="predicted"/>
<feature type="transmembrane region" description="Helical" evidence="1">
    <location>
        <begin position="355"/>
        <end position="373"/>
    </location>
</feature>
<dbReference type="Proteomes" id="UP000283841">
    <property type="component" value="Unassembled WGS sequence"/>
</dbReference>
<evidence type="ECO:0000313" key="3">
    <source>
        <dbReference type="EMBL" id="RWR00269.1"/>
    </source>
</evidence>
<dbReference type="AlphaFoldDB" id="A0A443I882"/>
<dbReference type="STRING" id="264951.A0A443I882"/>